<name>A0A9P8UWB7_9PEZI</name>
<proteinExistence type="predicted"/>
<keyword evidence="2" id="KW-1185">Reference proteome</keyword>
<dbReference type="EMBL" id="JAGPXC010000001">
    <property type="protein sequence ID" value="KAH6659593.1"/>
    <property type="molecule type" value="Genomic_DNA"/>
</dbReference>
<reference evidence="1" key="1">
    <citation type="journal article" date="2021" name="Nat. Commun.">
        <title>Genetic determinants of endophytism in the Arabidopsis root mycobiome.</title>
        <authorList>
            <person name="Mesny F."/>
            <person name="Miyauchi S."/>
            <person name="Thiergart T."/>
            <person name="Pickel B."/>
            <person name="Atanasova L."/>
            <person name="Karlsson M."/>
            <person name="Huettel B."/>
            <person name="Barry K.W."/>
            <person name="Haridas S."/>
            <person name="Chen C."/>
            <person name="Bauer D."/>
            <person name="Andreopoulos W."/>
            <person name="Pangilinan J."/>
            <person name="LaButti K."/>
            <person name="Riley R."/>
            <person name="Lipzen A."/>
            <person name="Clum A."/>
            <person name="Drula E."/>
            <person name="Henrissat B."/>
            <person name="Kohler A."/>
            <person name="Grigoriev I.V."/>
            <person name="Martin F.M."/>
            <person name="Hacquard S."/>
        </authorList>
    </citation>
    <scope>NUCLEOTIDE SEQUENCE</scope>
    <source>
        <strain evidence="1">MPI-SDFR-AT-0073</strain>
    </source>
</reference>
<dbReference type="AlphaFoldDB" id="A0A9P8UWB7"/>
<accession>A0A9P8UWB7</accession>
<sequence>MKHVCTVGTQLLYIATHFTYNLTVSIFLLFNKISVACVIPRHHYIQHFYSMPMSIPFFLVARVQAFLCSSQTCTITTS</sequence>
<evidence type="ECO:0000313" key="1">
    <source>
        <dbReference type="EMBL" id="KAH6659593.1"/>
    </source>
</evidence>
<organism evidence="1 2">
    <name type="scientific">Truncatella angustata</name>
    <dbReference type="NCBI Taxonomy" id="152316"/>
    <lineage>
        <taxon>Eukaryota</taxon>
        <taxon>Fungi</taxon>
        <taxon>Dikarya</taxon>
        <taxon>Ascomycota</taxon>
        <taxon>Pezizomycotina</taxon>
        <taxon>Sordariomycetes</taxon>
        <taxon>Xylariomycetidae</taxon>
        <taxon>Amphisphaeriales</taxon>
        <taxon>Sporocadaceae</taxon>
        <taxon>Truncatella</taxon>
    </lineage>
</organism>
<gene>
    <name evidence="1" type="ORF">BKA67DRAFT_19280</name>
</gene>
<protein>
    <submittedName>
        <fullName evidence="1">Uncharacterized protein</fullName>
    </submittedName>
</protein>
<dbReference type="GeneID" id="70124254"/>
<dbReference type="RefSeq" id="XP_045963724.1">
    <property type="nucleotide sequence ID" value="XM_046095361.1"/>
</dbReference>
<dbReference type="Proteomes" id="UP000758603">
    <property type="component" value="Unassembled WGS sequence"/>
</dbReference>
<comment type="caution">
    <text evidence="1">The sequence shown here is derived from an EMBL/GenBank/DDBJ whole genome shotgun (WGS) entry which is preliminary data.</text>
</comment>
<evidence type="ECO:0000313" key="2">
    <source>
        <dbReference type="Proteomes" id="UP000758603"/>
    </source>
</evidence>